<evidence type="ECO:0000256" key="9">
    <source>
        <dbReference type="ARBA" id="ARBA00035352"/>
    </source>
</evidence>
<evidence type="ECO:0000256" key="7">
    <source>
        <dbReference type="ARBA" id="ARBA00023274"/>
    </source>
</evidence>
<evidence type="ECO:0000313" key="15">
    <source>
        <dbReference type="WBParaSite" id="jg10543"/>
    </source>
</evidence>
<comment type="function">
    <text evidence="1">Component of the ribosome, a large ribonucleoprotein complex responsible for the synthesis of proteins in the cell. The small ribosomal subunit (SSU) binds messenger RNAs (mRNAs) and translates the encoded message by selecting cognate aminoacyl-transfer RNA (tRNA) molecules. The large subunit (LSU) contains the ribosomal catalytic site termed the peptidyl transferase center (PTC), which catalyzes the formation of peptide bonds, thereby polymerizing the amino acids delivered by tRNAs into a polypeptide chain. The nascent polypeptides leave the ribosome through a tunnel in the LSU and interact with protein factors that function in enzymatic processing, targeting, and the membrane insertion of nascent chains at the exit of the ribosomal tunnel.</text>
</comment>
<keyword evidence="5" id="KW-0699">rRNA-binding</keyword>
<evidence type="ECO:0000259" key="12">
    <source>
        <dbReference type="Pfam" id="PF14204"/>
    </source>
</evidence>
<keyword evidence="10" id="KW-0175">Coiled coil</keyword>
<reference evidence="15" key="1">
    <citation type="submission" date="2022-11" db="UniProtKB">
        <authorList>
            <consortium name="WormBaseParasite"/>
        </authorList>
    </citation>
    <scope>IDENTIFICATION</scope>
</reference>
<dbReference type="PANTHER" id="PTHR23410:SF12">
    <property type="entry name" value="LARGE RIBOSOMAL SUBUNIT PROTEIN UL18"/>
    <property type="match status" value="1"/>
</dbReference>
<dbReference type="Pfam" id="PF14204">
    <property type="entry name" value="Ribosomal_L18_c"/>
    <property type="match status" value="1"/>
</dbReference>
<dbReference type="InterPro" id="IPR048538">
    <property type="entry name" value="Rrn7_cyclin_C"/>
</dbReference>
<comment type="similarity">
    <text evidence="3">Belongs to the universal ribosomal protein uL18 family.</text>
</comment>
<dbReference type="HAMAP" id="MF_01337_A">
    <property type="entry name" value="Ribosomal_uL18_A"/>
    <property type="match status" value="1"/>
</dbReference>
<dbReference type="Gene3D" id="3.30.420.100">
    <property type="match status" value="1"/>
</dbReference>
<evidence type="ECO:0000256" key="4">
    <source>
        <dbReference type="ARBA" id="ARBA00022490"/>
    </source>
</evidence>
<name>A0A915CMH0_9BILA</name>
<evidence type="ECO:0000256" key="2">
    <source>
        <dbReference type="ARBA" id="ARBA00004496"/>
    </source>
</evidence>
<dbReference type="GO" id="GO:0008097">
    <property type="term" value="F:5S rRNA binding"/>
    <property type="evidence" value="ECO:0007669"/>
    <property type="project" value="InterPro"/>
</dbReference>
<keyword evidence="14" id="KW-1185">Reference proteome</keyword>
<dbReference type="GO" id="GO:0022625">
    <property type="term" value="C:cytosolic large ribosomal subunit"/>
    <property type="evidence" value="ECO:0007669"/>
    <property type="project" value="TreeGrafter"/>
</dbReference>
<evidence type="ECO:0000259" key="13">
    <source>
        <dbReference type="Pfam" id="PF20645"/>
    </source>
</evidence>
<evidence type="ECO:0000313" key="14">
    <source>
        <dbReference type="Proteomes" id="UP000887574"/>
    </source>
</evidence>
<dbReference type="Pfam" id="PF20645">
    <property type="entry name" value="Rrn7_cyclin_C"/>
    <property type="match status" value="1"/>
</dbReference>
<dbReference type="AlphaFoldDB" id="A0A915CMH0"/>
<feature type="domain" description="Large ribosomal subunit protein uL18 C-terminal eukaryotes" evidence="12">
    <location>
        <begin position="220"/>
        <end position="246"/>
    </location>
</feature>
<dbReference type="Proteomes" id="UP000887574">
    <property type="component" value="Unplaced"/>
</dbReference>
<accession>A0A915CMH0</accession>
<comment type="subcellular location">
    <subcellularLocation>
        <location evidence="2">Cytoplasm</location>
    </subcellularLocation>
</comment>
<organism evidence="14 15">
    <name type="scientific">Ditylenchus dipsaci</name>
    <dbReference type="NCBI Taxonomy" id="166011"/>
    <lineage>
        <taxon>Eukaryota</taxon>
        <taxon>Metazoa</taxon>
        <taxon>Ecdysozoa</taxon>
        <taxon>Nematoda</taxon>
        <taxon>Chromadorea</taxon>
        <taxon>Rhabditida</taxon>
        <taxon>Tylenchina</taxon>
        <taxon>Tylenchomorpha</taxon>
        <taxon>Sphaerularioidea</taxon>
        <taxon>Anguinidae</taxon>
        <taxon>Anguininae</taxon>
        <taxon>Ditylenchus</taxon>
    </lineage>
</organism>
<sequence length="1006" mass="116358">MGLVKVVKNRAYFKRFQPKFKRRRQGKTDYYARKRLTVQDKNKYNTPKYRLIVRFTNKDVIAQIAYSRIEGDVVVCAAYAHELPKYGIKVGLTNYAAAYATGLLLARRHLKKLNLDSVYKGVEEVNGEDYNVEQEGDNPNPFMAVLDVGAADGGINVPHSETRFFGYDPESKEYNAEAHRDRIFGKHVSDYMQTLKDGDEAAYKRQFSKFIAAGVAPEGLAEMYKSAHAAIRENPDHAKKSRKTASTSSLREVEEEQTILTQQSLFKGLQKTNESKISTQKKEFFVQKEVEQQDFQVQGCCVEYSLWILHAYFREFGVAFHDGEVADRDEVTFTGWKKRTIEEVIELKKEAKEARKKNKEFKNEQRRSQLPIWEQITSQQMEDLEQDNEEGTASQLEIAALARIETKLSRDSIKAAALIYLEIDMVLVLVFMSALVSGSRWIQLSDLFRWYREGRFGVSLTQLNALDFATVWKKEQETKQIYKRSRRYYEAIHPSSENLRVLAFMTQFTGIPQNMLSLDFSKVLSRLVYTLNLPRNVESEKQEVYGPVSFFNRAFDENYFYSTRRRWQVLSTEVKAAGLILFALKLFFGLDDSREYNLSPVTNEGNDDLEAFNFIDWIQQFRLRTHVWQGKSVKLVTSKNFSADQADTDDDQFHARAALSRGWFNNRQRKDGFPKCVPNFLHNRYEEKLFDNLLVGDSAKKTDSSREALFAPLMFQAKSNENYVEMVSNSDQRDVDDVDLKNIELFYKSYVDSHMDFECAAEKNQIFKANAFRFGPFPSELPDSTSSKKFQEVFPCADAYLKFPAHKMPCLLVRPEVNFQNVRRSVEAHPVISSGMTKKLLSSDKRFFSRNFATLLRHFAITVCETEELLLFSFLMSECLFFDHFRIREAEKRLRDGGEVQLGFKRVSLHLHETDVNECLPSHKLKFALFSSIPRIFTEYLKPDALAINEASDFNLDQRNCSSSDEPDDSEPTSSDDDLDLDEKKLRKLISVSEPIALALLSFRFW</sequence>
<dbReference type="InterPro" id="IPR005485">
    <property type="entry name" value="Rbsml_uL18_euk_arch"/>
</dbReference>
<keyword evidence="4" id="KW-0963">Cytoplasm</keyword>
<dbReference type="WBParaSite" id="jg10543">
    <property type="protein sequence ID" value="jg10543"/>
    <property type="gene ID" value="jg10543"/>
</dbReference>
<dbReference type="GO" id="GO:0003735">
    <property type="term" value="F:structural constituent of ribosome"/>
    <property type="evidence" value="ECO:0007669"/>
    <property type="project" value="InterPro"/>
</dbReference>
<proteinExistence type="inferred from homology"/>
<evidence type="ECO:0000256" key="11">
    <source>
        <dbReference type="SAM" id="MobiDB-lite"/>
    </source>
</evidence>
<keyword evidence="7" id="KW-0687">Ribonucleoprotein</keyword>
<dbReference type="SUPFAM" id="SSF53137">
    <property type="entry name" value="Translational machinery components"/>
    <property type="match status" value="1"/>
</dbReference>
<dbReference type="PANTHER" id="PTHR23410">
    <property type="entry name" value="RIBOSOMAL PROTEIN L5-RELATED"/>
    <property type="match status" value="1"/>
</dbReference>
<evidence type="ECO:0000256" key="6">
    <source>
        <dbReference type="ARBA" id="ARBA00022980"/>
    </source>
</evidence>
<evidence type="ECO:0000256" key="3">
    <source>
        <dbReference type="ARBA" id="ARBA00007116"/>
    </source>
</evidence>
<protein>
    <recommendedName>
        <fullName evidence="8">Large ribosomal subunit protein uL18</fullName>
    </recommendedName>
    <alternativeName>
        <fullName evidence="9">60S ribosomal protein L5</fullName>
    </alternativeName>
</protein>
<feature type="region of interest" description="Disordered" evidence="11">
    <location>
        <begin position="959"/>
        <end position="979"/>
    </location>
</feature>
<feature type="region of interest" description="Disordered" evidence="11">
    <location>
        <begin position="231"/>
        <end position="255"/>
    </location>
</feature>
<evidence type="ECO:0000256" key="10">
    <source>
        <dbReference type="SAM" id="Coils"/>
    </source>
</evidence>
<keyword evidence="5" id="KW-0694">RNA-binding</keyword>
<feature type="coiled-coil region" evidence="10">
    <location>
        <begin position="337"/>
        <end position="367"/>
    </location>
</feature>
<evidence type="ECO:0000256" key="1">
    <source>
        <dbReference type="ARBA" id="ARBA00004021"/>
    </source>
</evidence>
<dbReference type="InterPro" id="IPR025607">
    <property type="entry name" value="Ribosomal_uL18_C_euk"/>
</dbReference>
<evidence type="ECO:0000256" key="5">
    <source>
        <dbReference type="ARBA" id="ARBA00022730"/>
    </source>
</evidence>
<dbReference type="PRINTS" id="PR00058">
    <property type="entry name" value="RIBOSOMALL5"/>
</dbReference>
<evidence type="ECO:0000256" key="8">
    <source>
        <dbReference type="ARBA" id="ARBA00035197"/>
    </source>
</evidence>
<dbReference type="InterPro" id="IPR057268">
    <property type="entry name" value="Ribosomal_L18"/>
</dbReference>
<dbReference type="GO" id="GO:0006412">
    <property type="term" value="P:translation"/>
    <property type="evidence" value="ECO:0007669"/>
    <property type="project" value="InterPro"/>
</dbReference>
<dbReference type="GO" id="GO:0000027">
    <property type="term" value="P:ribosomal large subunit assembly"/>
    <property type="evidence" value="ECO:0007669"/>
    <property type="project" value="TreeGrafter"/>
</dbReference>
<keyword evidence="6" id="KW-0689">Ribosomal protein</keyword>
<feature type="compositionally biased region" description="Acidic residues" evidence="11">
    <location>
        <begin position="965"/>
        <end position="979"/>
    </location>
</feature>
<dbReference type="CDD" id="cd00432">
    <property type="entry name" value="Ribosomal_L18_L5e"/>
    <property type="match status" value="1"/>
</dbReference>
<feature type="domain" description="Rrn7/TAF1B C-terminal cyclin" evidence="13">
    <location>
        <begin position="511"/>
        <end position="631"/>
    </location>
</feature>
<dbReference type="Pfam" id="PF17144">
    <property type="entry name" value="Ribosomal_L5e"/>
    <property type="match status" value="1"/>
</dbReference>